<gene>
    <name evidence="2" type="ORF">SPRG_01839</name>
</gene>
<dbReference type="Proteomes" id="UP000030745">
    <property type="component" value="Unassembled WGS sequence"/>
</dbReference>
<proteinExistence type="predicted"/>
<keyword evidence="3" id="KW-1185">Reference proteome</keyword>
<dbReference type="OMA" id="EASHCSC"/>
<dbReference type="RefSeq" id="XP_012195795.1">
    <property type="nucleotide sequence ID" value="XM_012340405.1"/>
</dbReference>
<feature type="signal peptide" evidence="1">
    <location>
        <begin position="1"/>
        <end position="20"/>
    </location>
</feature>
<organism evidence="2 3">
    <name type="scientific">Saprolegnia parasitica (strain CBS 223.65)</name>
    <dbReference type="NCBI Taxonomy" id="695850"/>
    <lineage>
        <taxon>Eukaryota</taxon>
        <taxon>Sar</taxon>
        <taxon>Stramenopiles</taxon>
        <taxon>Oomycota</taxon>
        <taxon>Saprolegniomycetes</taxon>
        <taxon>Saprolegniales</taxon>
        <taxon>Saprolegniaceae</taxon>
        <taxon>Saprolegnia</taxon>
    </lineage>
</organism>
<feature type="chain" id="PRO_5001634855" evidence="1">
    <location>
        <begin position="21"/>
        <end position="104"/>
    </location>
</feature>
<evidence type="ECO:0000256" key="1">
    <source>
        <dbReference type="SAM" id="SignalP"/>
    </source>
</evidence>
<accession>A0A067CR72</accession>
<evidence type="ECO:0000313" key="2">
    <source>
        <dbReference type="EMBL" id="KDO33023.1"/>
    </source>
</evidence>
<reference evidence="2 3" key="1">
    <citation type="journal article" date="2013" name="PLoS Genet.">
        <title>Distinctive expansion of potential virulence genes in the genome of the oomycete fish pathogen Saprolegnia parasitica.</title>
        <authorList>
            <person name="Jiang R.H."/>
            <person name="de Bruijn I."/>
            <person name="Haas B.J."/>
            <person name="Belmonte R."/>
            <person name="Lobach L."/>
            <person name="Christie J."/>
            <person name="van den Ackerveken G."/>
            <person name="Bottin A."/>
            <person name="Bulone V."/>
            <person name="Diaz-Moreno S.M."/>
            <person name="Dumas B."/>
            <person name="Fan L."/>
            <person name="Gaulin E."/>
            <person name="Govers F."/>
            <person name="Grenville-Briggs L.J."/>
            <person name="Horner N.R."/>
            <person name="Levin J.Z."/>
            <person name="Mammella M."/>
            <person name="Meijer H.J."/>
            <person name="Morris P."/>
            <person name="Nusbaum C."/>
            <person name="Oome S."/>
            <person name="Phillips A.J."/>
            <person name="van Rooyen D."/>
            <person name="Rzeszutek E."/>
            <person name="Saraiva M."/>
            <person name="Secombes C.J."/>
            <person name="Seidl M.F."/>
            <person name="Snel B."/>
            <person name="Stassen J.H."/>
            <person name="Sykes S."/>
            <person name="Tripathy S."/>
            <person name="van den Berg H."/>
            <person name="Vega-Arreguin J.C."/>
            <person name="Wawra S."/>
            <person name="Young S.K."/>
            <person name="Zeng Q."/>
            <person name="Dieguez-Uribeondo J."/>
            <person name="Russ C."/>
            <person name="Tyler B.M."/>
            <person name="van West P."/>
        </authorList>
    </citation>
    <scope>NUCLEOTIDE SEQUENCE [LARGE SCALE GENOMIC DNA]</scope>
    <source>
        <strain evidence="2 3">CBS 223.65</strain>
    </source>
</reference>
<sequence length="104" mass="11440">MEVVMCSMPCLLSDLLHVAAMEASHCSCTELSSSSYITQDFCRENSARMLCSILGVCGTWGCGLHDFMCPRYEWDRHYPCAGAFTTPSQLLLLCLGLLHVLLSG</sequence>
<dbReference type="VEuPathDB" id="FungiDB:SPRG_01839"/>
<evidence type="ECO:0000313" key="3">
    <source>
        <dbReference type="Proteomes" id="UP000030745"/>
    </source>
</evidence>
<dbReference type="AlphaFoldDB" id="A0A067CR72"/>
<keyword evidence="1" id="KW-0732">Signal</keyword>
<name>A0A067CR72_SAPPC</name>
<dbReference type="GeneID" id="24124417"/>
<dbReference type="OrthoDB" id="72596at2759"/>
<protein>
    <submittedName>
        <fullName evidence="2">Uncharacterized protein</fullName>
    </submittedName>
</protein>
<dbReference type="KEGG" id="spar:SPRG_01839"/>
<dbReference type="EMBL" id="KK583193">
    <property type="protein sequence ID" value="KDO33023.1"/>
    <property type="molecule type" value="Genomic_DNA"/>
</dbReference>